<dbReference type="PROSITE" id="PS01068">
    <property type="entry name" value="OMPA_1"/>
    <property type="match status" value="1"/>
</dbReference>
<dbReference type="PANTHER" id="PTHR30329:SF20">
    <property type="entry name" value="EXPORTED PROTEIN"/>
    <property type="match status" value="1"/>
</dbReference>
<dbReference type="Proteomes" id="UP000095143">
    <property type="component" value="Unassembled WGS sequence"/>
</dbReference>
<dbReference type="PRINTS" id="PR01021">
    <property type="entry name" value="OMPADOMAIN"/>
</dbReference>
<keyword evidence="4" id="KW-0175">Coiled coil</keyword>
<evidence type="ECO:0000313" key="7">
    <source>
        <dbReference type="EMBL" id="OCX18472.1"/>
    </source>
</evidence>
<dbReference type="Pfam" id="PF00691">
    <property type="entry name" value="OmpA"/>
    <property type="match status" value="1"/>
</dbReference>
<dbReference type="InterPro" id="IPR025511">
    <property type="entry name" value="DUF4398"/>
</dbReference>
<feature type="chain" id="PRO_5008659696" description="OmpA-like domain-containing protein" evidence="5">
    <location>
        <begin position="19"/>
        <end position="260"/>
    </location>
</feature>
<keyword evidence="2 3" id="KW-0472">Membrane</keyword>
<dbReference type="PROSITE" id="PS51257">
    <property type="entry name" value="PROKAR_LIPOPROTEIN"/>
    <property type="match status" value="1"/>
</dbReference>
<dbReference type="InterPro" id="IPR050330">
    <property type="entry name" value="Bact_OuterMem_StrucFunc"/>
</dbReference>
<keyword evidence="5" id="KW-0732">Signal</keyword>
<proteinExistence type="predicted"/>
<dbReference type="InterPro" id="IPR006690">
    <property type="entry name" value="OMPA-like_CS"/>
</dbReference>
<sequence length="260" mass="28297">MRKQVLIPALLALSVGLAACSSQPNVNLEQARTNYSALQSNPKATELAALETKDASEWLDKADAAYRNNDDQKKVDQLAYLTNQRVELAKQTINLKTAENDLKGAAAQRAQARLDARDAQIKALQNSLNAKQTERGTLVTFGDVLFDLNKAELKSSGLVNVNKLAQFLSENPDRKVIVEGYTDSTGSAAYNDSLSERRAQSVRMALIKMGVGPERIVAQGYGKEYPVADNASASGRAMNRRVEVTISNDNQPVAPRSSMK</sequence>
<dbReference type="STRING" id="158627.BW687_16260"/>
<gene>
    <name evidence="7" type="ORF">BBI10_15780</name>
</gene>
<feature type="domain" description="OmpA-like" evidence="6">
    <location>
        <begin position="133"/>
        <end position="250"/>
    </location>
</feature>
<dbReference type="PROSITE" id="PS51123">
    <property type="entry name" value="OMPA_2"/>
    <property type="match status" value="1"/>
</dbReference>
<dbReference type="InterPro" id="IPR006664">
    <property type="entry name" value="OMP_bac"/>
</dbReference>
<feature type="coiled-coil region" evidence="4">
    <location>
        <begin position="81"/>
        <end position="127"/>
    </location>
</feature>
<dbReference type="OrthoDB" id="9782229at2"/>
<dbReference type="SUPFAM" id="SSF103088">
    <property type="entry name" value="OmpA-like"/>
    <property type="match status" value="1"/>
</dbReference>
<protein>
    <recommendedName>
        <fullName evidence="6">OmpA-like domain-containing protein</fullName>
    </recommendedName>
</protein>
<dbReference type="InterPro" id="IPR036737">
    <property type="entry name" value="OmpA-like_sf"/>
</dbReference>
<comment type="caution">
    <text evidence="7">The sequence shown here is derived from an EMBL/GenBank/DDBJ whole genome shotgun (WGS) entry which is preliminary data.</text>
</comment>
<name>A0A1C2DUM5_9PSED</name>
<dbReference type="CDD" id="cd07185">
    <property type="entry name" value="OmpA_C-like"/>
    <property type="match status" value="1"/>
</dbReference>
<dbReference type="Pfam" id="PF14346">
    <property type="entry name" value="DUF4398"/>
    <property type="match status" value="1"/>
</dbReference>
<accession>A0A1C2DUM5</accession>
<reference evidence="7 8" key="1">
    <citation type="submission" date="2016-08" db="EMBL/GenBank/DDBJ databases">
        <title>Whole genome sequence of Pseudomonas graminis strain UASWS1507, a potential biological control agent for agriculture.</title>
        <authorList>
            <person name="Crovadore J."/>
            <person name="Calmin G."/>
            <person name="Chablais R."/>
            <person name="Cochard B."/>
            <person name="Lefort F."/>
        </authorList>
    </citation>
    <scope>NUCLEOTIDE SEQUENCE [LARGE SCALE GENOMIC DNA]</scope>
    <source>
        <strain evidence="7 8">UASWS1507</strain>
    </source>
</reference>
<comment type="subcellular location">
    <subcellularLocation>
        <location evidence="1">Cell outer membrane</location>
    </subcellularLocation>
</comment>
<dbReference type="PANTHER" id="PTHR30329">
    <property type="entry name" value="STATOR ELEMENT OF FLAGELLAR MOTOR COMPLEX"/>
    <property type="match status" value="1"/>
</dbReference>
<evidence type="ECO:0000256" key="3">
    <source>
        <dbReference type="PROSITE-ProRule" id="PRU00473"/>
    </source>
</evidence>
<dbReference type="AlphaFoldDB" id="A0A1C2DUM5"/>
<dbReference type="RefSeq" id="WP_065989904.1">
    <property type="nucleotide sequence ID" value="NZ_MDEN01000064.1"/>
</dbReference>
<dbReference type="EMBL" id="MDEN01000064">
    <property type="protein sequence ID" value="OCX18472.1"/>
    <property type="molecule type" value="Genomic_DNA"/>
</dbReference>
<feature type="signal peptide" evidence="5">
    <location>
        <begin position="1"/>
        <end position="18"/>
    </location>
</feature>
<organism evidence="7 8">
    <name type="scientific">Pseudomonas graminis</name>
    <dbReference type="NCBI Taxonomy" id="158627"/>
    <lineage>
        <taxon>Bacteria</taxon>
        <taxon>Pseudomonadati</taxon>
        <taxon>Pseudomonadota</taxon>
        <taxon>Gammaproteobacteria</taxon>
        <taxon>Pseudomonadales</taxon>
        <taxon>Pseudomonadaceae</taxon>
        <taxon>Pseudomonas</taxon>
    </lineage>
</organism>
<evidence type="ECO:0000313" key="8">
    <source>
        <dbReference type="Proteomes" id="UP000095143"/>
    </source>
</evidence>
<evidence type="ECO:0000256" key="1">
    <source>
        <dbReference type="ARBA" id="ARBA00004442"/>
    </source>
</evidence>
<evidence type="ECO:0000256" key="2">
    <source>
        <dbReference type="ARBA" id="ARBA00023136"/>
    </source>
</evidence>
<dbReference type="Gene3D" id="3.30.1330.60">
    <property type="entry name" value="OmpA-like domain"/>
    <property type="match status" value="1"/>
</dbReference>
<dbReference type="InterPro" id="IPR006665">
    <property type="entry name" value="OmpA-like"/>
</dbReference>
<evidence type="ECO:0000259" key="6">
    <source>
        <dbReference type="PROSITE" id="PS51123"/>
    </source>
</evidence>
<evidence type="ECO:0000256" key="5">
    <source>
        <dbReference type="SAM" id="SignalP"/>
    </source>
</evidence>
<evidence type="ECO:0000256" key="4">
    <source>
        <dbReference type="SAM" id="Coils"/>
    </source>
</evidence>
<dbReference type="GO" id="GO:0009279">
    <property type="term" value="C:cell outer membrane"/>
    <property type="evidence" value="ECO:0007669"/>
    <property type="project" value="UniProtKB-SubCell"/>
</dbReference>